<evidence type="ECO:0000259" key="1">
    <source>
        <dbReference type="PROSITE" id="PS51085"/>
    </source>
</evidence>
<keyword evidence="3" id="KW-1185">Reference proteome</keyword>
<proteinExistence type="predicted"/>
<dbReference type="CDD" id="cd00207">
    <property type="entry name" value="fer2"/>
    <property type="match status" value="1"/>
</dbReference>
<dbReference type="PROSITE" id="PS00197">
    <property type="entry name" value="2FE2S_FER_1"/>
    <property type="match status" value="1"/>
</dbReference>
<dbReference type="EMBL" id="JAUSVY010000005">
    <property type="protein sequence ID" value="MDQ0505828.1"/>
    <property type="molecule type" value="Genomic_DNA"/>
</dbReference>
<accession>A0ABU0LFE3</accession>
<organism evidence="2 3">
    <name type="scientific">Xanthobacter agilis</name>
    <dbReference type="NCBI Taxonomy" id="47492"/>
    <lineage>
        <taxon>Bacteria</taxon>
        <taxon>Pseudomonadati</taxon>
        <taxon>Pseudomonadota</taxon>
        <taxon>Alphaproteobacteria</taxon>
        <taxon>Hyphomicrobiales</taxon>
        <taxon>Xanthobacteraceae</taxon>
        <taxon>Xanthobacter</taxon>
    </lineage>
</organism>
<reference evidence="2 3" key="1">
    <citation type="submission" date="2023-07" db="EMBL/GenBank/DDBJ databases">
        <title>Genomic Encyclopedia of Type Strains, Phase IV (KMG-IV): sequencing the most valuable type-strain genomes for metagenomic binning, comparative biology and taxonomic classification.</title>
        <authorList>
            <person name="Goeker M."/>
        </authorList>
    </citation>
    <scope>NUCLEOTIDE SEQUENCE [LARGE SCALE GENOMIC DNA]</scope>
    <source>
        <strain evidence="2 3">DSM 3770</strain>
    </source>
</reference>
<evidence type="ECO:0000313" key="2">
    <source>
        <dbReference type="EMBL" id="MDQ0505828.1"/>
    </source>
</evidence>
<name>A0ABU0LFE3_XANAG</name>
<dbReference type="SUPFAM" id="SSF54292">
    <property type="entry name" value="2Fe-2S ferredoxin-like"/>
    <property type="match status" value="1"/>
</dbReference>
<evidence type="ECO:0000313" key="3">
    <source>
        <dbReference type="Proteomes" id="UP001241747"/>
    </source>
</evidence>
<feature type="domain" description="2Fe-2S ferredoxin-type" evidence="1">
    <location>
        <begin position="4"/>
        <end position="104"/>
    </location>
</feature>
<dbReference type="Proteomes" id="UP001241747">
    <property type="component" value="Unassembled WGS sequence"/>
</dbReference>
<gene>
    <name evidence="2" type="ORF">QOZ94_002628</name>
</gene>
<dbReference type="PROSITE" id="PS51085">
    <property type="entry name" value="2FE2S_FER_2"/>
    <property type="match status" value="1"/>
</dbReference>
<dbReference type="RefSeq" id="WP_237347051.1">
    <property type="nucleotide sequence ID" value="NZ_JABWGX010000027.1"/>
</dbReference>
<dbReference type="Pfam" id="PF00111">
    <property type="entry name" value="Fer2"/>
    <property type="match status" value="1"/>
</dbReference>
<dbReference type="InterPro" id="IPR006058">
    <property type="entry name" value="2Fe2S_fd_BS"/>
</dbReference>
<protein>
    <submittedName>
        <fullName evidence="2">Ferredoxin</fullName>
    </submittedName>
</protein>
<comment type="caution">
    <text evidence="2">The sequence shown here is derived from an EMBL/GenBank/DDBJ whole genome shotgun (WGS) entry which is preliminary data.</text>
</comment>
<dbReference type="Gene3D" id="3.10.20.30">
    <property type="match status" value="1"/>
</dbReference>
<dbReference type="InterPro" id="IPR001041">
    <property type="entry name" value="2Fe-2S_ferredoxin-type"/>
</dbReference>
<dbReference type="InterPro" id="IPR012675">
    <property type="entry name" value="Beta-grasp_dom_sf"/>
</dbReference>
<sequence length="121" mass="13064">MDAERYPIFVEGSGAAFGHAGERVLVSLERAQGFGQLPNLPLRLPVGCRRGGCGVCRVRVTGGNYRSDRLSRAHVSEQDEAEGLTLACCIYPLSPLSLRLEPAVAIKDKKQHCNKSELGGK</sequence>
<dbReference type="InterPro" id="IPR036010">
    <property type="entry name" value="2Fe-2S_ferredoxin-like_sf"/>
</dbReference>